<dbReference type="NCBIfam" id="TIGR01128">
    <property type="entry name" value="holA"/>
    <property type="match status" value="1"/>
</dbReference>
<dbReference type="InterPro" id="IPR027417">
    <property type="entry name" value="P-loop_NTPase"/>
</dbReference>
<accession>A0A2U1SZ07</accession>
<proteinExistence type="inferred from homology"/>
<feature type="domain" description="DNA polymerase III delta subunit-like C-terminal" evidence="8">
    <location>
        <begin position="225"/>
        <end position="335"/>
    </location>
</feature>
<dbReference type="PANTHER" id="PTHR34388:SF1">
    <property type="entry name" value="DNA POLYMERASE III SUBUNIT DELTA"/>
    <property type="match status" value="1"/>
</dbReference>
<comment type="caution">
    <text evidence="9">The sequence shown here is derived from an EMBL/GenBank/DDBJ whole genome shotgun (WGS) entry which is preliminary data.</text>
</comment>
<evidence type="ECO:0000256" key="7">
    <source>
        <dbReference type="ARBA" id="ARBA00049244"/>
    </source>
</evidence>
<evidence type="ECO:0000256" key="5">
    <source>
        <dbReference type="ARBA" id="ARBA00022932"/>
    </source>
</evidence>
<dbReference type="GO" id="GO:0009360">
    <property type="term" value="C:DNA polymerase III complex"/>
    <property type="evidence" value="ECO:0007669"/>
    <property type="project" value="TreeGrafter"/>
</dbReference>
<dbReference type="RefSeq" id="WP_108996909.1">
    <property type="nucleotide sequence ID" value="NZ_QEEX01000001.1"/>
</dbReference>
<dbReference type="Gene3D" id="3.40.50.300">
    <property type="entry name" value="P-loop containing nucleotide triphosphate hydrolases"/>
    <property type="match status" value="1"/>
</dbReference>
<evidence type="ECO:0000256" key="4">
    <source>
        <dbReference type="ARBA" id="ARBA00022705"/>
    </source>
</evidence>
<dbReference type="AlphaFoldDB" id="A0A2U1SZ07"/>
<dbReference type="Gene3D" id="1.20.272.10">
    <property type="match status" value="1"/>
</dbReference>
<gene>
    <name evidence="9" type="primary">holA</name>
    <name evidence="9" type="ORF">DF220_02725</name>
</gene>
<dbReference type="SUPFAM" id="SSF48019">
    <property type="entry name" value="post-AAA+ oligomerization domain-like"/>
    <property type="match status" value="1"/>
</dbReference>
<evidence type="ECO:0000313" key="10">
    <source>
        <dbReference type="Proteomes" id="UP000244978"/>
    </source>
</evidence>
<dbReference type="InterPro" id="IPR005790">
    <property type="entry name" value="DNA_polIII_delta"/>
</dbReference>
<evidence type="ECO:0000313" key="9">
    <source>
        <dbReference type="EMBL" id="PWB96865.1"/>
    </source>
</evidence>
<sequence length="345" mass="36512">MAGRPAGKSASKAPAKASAKVTIPQLPWSQARPAPVVLVSGTEGFLADRAIRALRDELKRNDPSLEVSDLEADGYSPGQLLTVASPSLFGEPRMIRVINVEKCTDAFITETLGYLESPADDTCLVLRHGGGVRGKKLLDAIRGGLGGGVEVVCTELKKEQDKVDFASAEFKKAGRRATPGAVRALVAAFSDDIAELASACQQLIADAAAEITEVTVENYYSGRVETSAFKVADVAIAGRQGEALVMLRHALASGADPVPIVAAFAMKIRTMAKVSGSRANASQLGLAPWQVDRARRDLQGWSDEGLGRCIETLAETDAAVKGAQRDPVFALERMVSVIASRGERR</sequence>
<dbReference type="PANTHER" id="PTHR34388">
    <property type="entry name" value="DNA POLYMERASE III SUBUNIT DELTA"/>
    <property type="match status" value="1"/>
</dbReference>
<dbReference type="Pfam" id="PF21694">
    <property type="entry name" value="DNA_pol3_delta_C"/>
    <property type="match status" value="1"/>
</dbReference>
<reference evidence="10" key="1">
    <citation type="submission" date="2018-04" db="EMBL/GenBank/DDBJ databases">
        <authorList>
            <person name="Liu S."/>
            <person name="Wang Z."/>
            <person name="Li J."/>
        </authorList>
    </citation>
    <scope>NUCLEOTIDE SEQUENCE [LARGE SCALE GENOMIC DNA]</scope>
    <source>
        <strain evidence="10">S1194</strain>
    </source>
</reference>
<evidence type="ECO:0000256" key="6">
    <source>
        <dbReference type="ARBA" id="ARBA00034754"/>
    </source>
</evidence>
<dbReference type="GO" id="GO:0003677">
    <property type="term" value="F:DNA binding"/>
    <property type="evidence" value="ECO:0007669"/>
    <property type="project" value="InterPro"/>
</dbReference>
<keyword evidence="10" id="KW-1185">Reference proteome</keyword>
<keyword evidence="3" id="KW-0548">Nucleotidyltransferase</keyword>
<organism evidence="9 10">
    <name type="scientific">Homoserinimonas hongtaonis</name>
    <dbReference type="NCBI Taxonomy" id="2079791"/>
    <lineage>
        <taxon>Bacteria</taxon>
        <taxon>Bacillati</taxon>
        <taxon>Actinomycetota</taxon>
        <taxon>Actinomycetes</taxon>
        <taxon>Micrococcales</taxon>
        <taxon>Microbacteriaceae</taxon>
        <taxon>Homoserinimonas</taxon>
    </lineage>
</organism>
<dbReference type="EC" id="2.7.7.7" evidence="1"/>
<comment type="catalytic activity">
    <reaction evidence="7">
        <text>DNA(n) + a 2'-deoxyribonucleoside 5'-triphosphate = DNA(n+1) + diphosphate</text>
        <dbReference type="Rhea" id="RHEA:22508"/>
        <dbReference type="Rhea" id="RHEA-COMP:17339"/>
        <dbReference type="Rhea" id="RHEA-COMP:17340"/>
        <dbReference type="ChEBI" id="CHEBI:33019"/>
        <dbReference type="ChEBI" id="CHEBI:61560"/>
        <dbReference type="ChEBI" id="CHEBI:173112"/>
        <dbReference type="EC" id="2.7.7.7"/>
    </reaction>
</comment>
<protein>
    <recommendedName>
        <fullName evidence="1">DNA-directed DNA polymerase</fullName>
        <ecNumber evidence="1">2.7.7.7</ecNumber>
    </recommendedName>
</protein>
<evidence type="ECO:0000256" key="3">
    <source>
        <dbReference type="ARBA" id="ARBA00022695"/>
    </source>
</evidence>
<dbReference type="InterPro" id="IPR048466">
    <property type="entry name" value="DNA_pol3_delta-like_C"/>
</dbReference>
<dbReference type="InterPro" id="IPR008921">
    <property type="entry name" value="DNA_pol3_clamp-load_cplx_C"/>
</dbReference>
<evidence type="ECO:0000256" key="2">
    <source>
        <dbReference type="ARBA" id="ARBA00022679"/>
    </source>
</evidence>
<keyword evidence="5" id="KW-0239">DNA-directed DNA polymerase</keyword>
<dbReference type="GO" id="GO:0003887">
    <property type="term" value="F:DNA-directed DNA polymerase activity"/>
    <property type="evidence" value="ECO:0007669"/>
    <property type="project" value="UniProtKB-KW"/>
</dbReference>
<comment type="similarity">
    <text evidence="6">Belongs to the DNA polymerase HolA subunit family.</text>
</comment>
<evidence type="ECO:0000259" key="8">
    <source>
        <dbReference type="Pfam" id="PF21694"/>
    </source>
</evidence>
<name>A0A2U1SZ07_9MICO</name>
<dbReference type="Proteomes" id="UP000244978">
    <property type="component" value="Unassembled WGS sequence"/>
</dbReference>
<dbReference type="SUPFAM" id="SSF52540">
    <property type="entry name" value="P-loop containing nucleoside triphosphate hydrolases"/>
    <property type="match status" value="1"/>
</dbReference>
<dbReference type="GO" id="GO:0006261">
    <property type="term" value="P:DNA-templated DNA replication"/>
    <property type="evidence" value="ECO:0007669"/>
    <property type="project" value="TreeGrafter"/>
</dbReference>
<dbReference type="EMBL" id="QEEX01000001">
    <property type="protein sequence ID" value="PWB96865.1"/>
    <property type="molecule type" value="Genomic_DNA"/>
</dbReference>
<keyword evidence="2" id="KW-0808">Transferase</keyword>
<keyword evidence="4" id="KW-0235">DNA replication</keyword>
<evidence type="ECO:0000256" key="1">
    <source>
        <dbReference type="ARBA" id="ARBA00012417"/>
    </source>
</evidence>